<dbReference type="OrthoDB" id="20273at2759"/>
<dbReference type="PANTHER" id="PTHR12867">
    <property type="entry name" value="GLYCOSYL TRANSFERASE-RELATED"/>
    <property type="match status" value="1"/>
</dbReference>
<dbReference type="GO" id="GO:0004577">
    <property type="term" value="F:N-acetylglucosaminyldiphosphodolichol N-acetylglucosaminyltransferase activity"/>
    <property type="evidence" value="ECO:0007669"/>
    <property type="project" value="UniProtKB-EC"/>
</dbReference>
<dbReference type="GO" id="GO:0006488">
    <property type="term" value="P:dolichol-linked oligosaccharide biosynthetic process"/>
    <property type="evidence" value="ECO:0007669"/>
    <property type="project" value="InterPro"/>
</dbReference>
<comment type="similarity">
    <text evidence="2">Belongs to the glycosyltransferase 28 family.</text>
</comment>
<dbReference type="GO" id="GO:0005783">
    <property type="term" value="C:endoplasmic reticulum"/>
    <property type="evidence" value="ECO:0007669"/>
    <property type="project" value="UniProtKB-SubCell"/>
</dbReference>
<dbReference type="Pfam" id="PF04101">
    <property type="entry name" value="Glyco_tran_28_C"/>
    <property type="match status" value="1"/>
</dbReference>
<evidence type="ECO:0000256" key="3">
    <source>
        <dbReference type="ARBA" id="ARBA00012614"/>
    </source>
</evidence>
<reference evidence="9 10" key="1">
    <citation type="submission" date="2020-06" db="EMBL/GenBank/DDBJ databases">
        <authorList>
            <person name="Li R."/>
            <person name="Bekaert M."/>
        </authorList>
    </citation>
    <scope>NUCLEOTIDE SEQUENCE [LARGE SCALE GENOMIC DNA]</scope>
    <source>
        <strain evidence="10">wild</strain>
    </source>
</reference>
<proteinExistence type="inferred from homology"/>
<evidence type="ECO:0000259" key="8">
    <source>
        <dbReference type="Pfam" id="PF04101"/>
    </source>
</evidence>
<keyword evidence="10" id="KW-1185">Reference proteome</keyword>
<evidence type="ECO:0000313" key="10">
    <source>
        <dbReference type="Proteomes" id="UP000507470"/>
    </source>
</evidence>
<evidence type="ECO:0000256" key="6">
    <source>
        <dbReference type="ARBA" id="ARBA00022679"/>
    </source>
</evidence>
<dbReference type="EC" id="2.4.1.141" evidence="3"/>
<evidence type="ECO:0000256" key="1">
    <source>
        <dbReference type="ARBA" id="ARBA00004240"/>
    </source>
</evidence>
<keyword evidence="6 9" id="KW-0808">Transferase</keyword>
<dbReference type="InterPro" id="IPR007235">
    <property type="entry name" value="Glyco_trans_28_C"/>
</dbReference>
<evidence type="ECO:0000313" key="9">
    <source>
        <dbReference type="EMBL" id="CAC5365782.1"/>
    </source>
</evidence>
<evidence type="ECO:0000256" key="5">
    <source>
        <dbReference type="ARBA" id="ARBA00022676"/>
    </source>
</evidence>
<comment type="subcellular location">
    <subcellularLocation>
        <location evidence="1">Endoplasmic reticulum</location>
    </subcellularLocation>
</comment>
<dbReference type="SUPFAM" id="SSF53756">
    <property type="entry name" value="UDP-Glycosyltransferase/glycogen phosphorylase"/>
    <property type="match status" value="1"/>
</dbReference>
<keyword evidence="5 9" id="KW-0328">Glycosyltransferase</keyword>
<gene>
    <name evidence="9" type="ORF">MCOR_6323</name>
</gene>
<evidence type="ECO:0000256" key="4">
    <source>
        <dbReference type="ARBA" id="ARBA00017468"/>
    </source>
</evidence>
<evidence type="ECO:0000256" key="2">
    <source>
        <dbReference type="ARBA" id="ARBA00006962"/>
    </source>
</evidence>
<dbReference type="InterPro" id="IPR039042">
    <property type="entry name" value="Alg13-like"/>
</dbReference>
<name>A0A6J8ACF5_MYTCO</name>
<protein>
    <recommendedName>
        <fullName evidence="4">UDP-N-acetylglucosamine transferase subunit ALG13</fullName>
        <ecNumber evidence="3">2.4.1.141</ecNumber>
    </recommendedName>
</protein>
<evidence type="ECO:0000256" key="7">
    <source>
        <dbReference type="ARBA" id="ARBA00022824"/>
    </source>
</evidence>
<sequence length="169" mass="18838">MSKTVFVTVGTTEFDSLIQSITQDSIYKILKSKGYNKLLIQIGRCAFDPSTECSLRGFTIEYYRYKPSIADDIANASLVVSHAGAGSCLESLTANKPLLVVVNNELMDNHQLELARQLKKDGNIEYCDCSSLEETLKTCDFSRLKPYTPGKPQLFADFLDNLIGYTKQS</sequence>
<keyword evidence="7" id="KW-0256">Endoplasmic reticulum</keyword>
<organism evidence="9 10">
    <name type="scientific">Mytilus coruscus</name>
    <name type="common">Sea mussel</name>
    <dbReference type="NCBI Taxonomy" id="42192"/>
    <lineage>
        <taxon>Eukaryota</taxon>
        <taxon>Metazoa</taxon>
        <taxon>Spiralia</taxon>
        <taxon>Lophotrochozoa</taxon>
        <taxon>Mollusca</taxon>
        <taxon>Bivalvia</taxon>
        <taxon>Autobranchia</taxon>
        <taxon>Pteriomorphia</taxon>
        <taxon>Mytilida</taxon>
        <taxon>Mytiloidea</taxon>
        <taxon>Mytilidae</taxon>
        <taxon>Mytilinae</taxon>
        <taxon>Mytilus</taxon>
    </lineage>
</organism>
<dbReference type="PANTHER" id="PTHR12867:SF6">
    <property type="entry name" value="N-ACETYLGLUCOSAMINYLDIPHOSPHODOLICHOL N-ACETYLGLUCOSAMINYLTRANSFERASE"/>
    <property type="match status" value="1"/>
</dbReference>
<dbReference type="Proteomes" id="UP000507470">
    <property type="component" value="Unassembled WGS sequence"/>
</dbReference>
<dbReference type="EMBL" id="CACVKT020001187">
    <property type="protein sequence ID" value="CAC5365782.1"/>
    <property type="molecule type" value="Genomic_DNA"/>
</dbReference>
<dbReference type="Gene3D" id="3.40.50.2000">
    <property type="entry name" value="Glycogen Phosphorylase B"/>
    <property type="match status" value="1"/>
</dbReference>
<accession>A0A6J8ACF5</accession>
<dbReference type="AlphaFoldDB" id="A0A6J8ACF5"/>
<feature type="domain" description="Glycosyl transferase family 28 C-terminal" evidence="8">
    <location>
        <begin position="4"/>
        <end position="152"/>
    </location>
</feature>